<evidence type="ECO:0000313" key="5">
    <source>
        <dbReference type="EMBL" id="EGU54122.1"/>
    </source>
</evidence>
<evidence type="ECO:0000313" key="6">
    <source>
        <dbReference type="Proteomes" id="UP000002817"/>
    </source>
</evidence>
<evidence type="ECO:0000256" key="2">
    <source>
        <dbReference type="ARBA" id="ARBA00022729"/>
    </source>
</evidence>
<evidence type="ECO:0000313" key="7">
    <source>
        <dbReference type="Proteomes" id="UP000003515"/>
    </source>
</evidence>
<dbReference type="GO" id="GO:0009289">
    <property type="term" value="C:pilus"/>
    <property type="evidence" value="ECO:0007669"/>
    <property type="project" value="InterPro"/>
</dbReference>
<reference evidence="5 6" key="3">
    <citation type="journal article" date="2012" name="Int. J. Syst. Evol. Microbiol.">
        <title>Vibrio caribbeanicus sp. nov., isolated from the marine sponge Scleritoderma cyanea.</title>
        <authorList>
            <person name="Hoffmann M."/>
            <person name="Monday S.R."/>
            <person name="Allard M.W."/>
            <person name="Strain E.A."/>
            <person name="Whittaker P."/>
            <person name="Naum M."/>
            <person name="McCarthy P.J."/>
            <person name="Lopez J.V."/>
            <person name="Fischer M."/>
            <person name="Brown E.W."/>
        </authorList>
    </citation>
    <scope>NUCLEOTIDE SEQUENCE [LARGE SCALE GENOMIC DNA]</scope>
    <source>
        <strain evidence="5">CIP 102891</strain>
        <strain evidence="6">CIP 102891 / ATCC 33934</strain>
    </source>
</reference>
<dbReference type="GO" id="GO:0007155">
    <property type="term" value="P:cell adhesion"/>
    <property type="evidence" value="ECO:0007669"/>
    <property type="project" value="InterPro"/>
</dbReference>
<dbReference type="AlphaFoldDB" id="C9QFY9"/>
<dbReference type="RefSeq" id="WP_004412209.1">
    <property type="nucleotide sequence ID" value="NZ_ACZV01000004.1"/>
</dbReference>
<sequence length="210" mass="22916">MQNHTQRTLGFVVFSLLVATSAYADGTDINYSSDMASEFGEFYGDSAIYSELYDKSVPYSNYAEVVLENVFDSEVYISQTSAGLGANKAKVVQRNVTGNTAVVSQSGSENLAVIEQSDGQDNYAEIIQAGYNHNSYISQSGSHNIAYLRQCQGFDCSYSDYGSDISIVQENNHNLAIVVDKGNSSYGIEQDGGDSIVIFSNMNRGIYVRQ</sequence>
<comment type="similarity">
    <text evidence="1">Belongs to the CsgA/CsgB family.</text>
</comment>
<dbReference type="Pfam" id="PF07012">
    <property type="entry name" value="Curlin_rpt"/>
    <property type="match status" value="1"/>
</dbReference>
<keyword evidence="7" id="KW-1185">Reference proteome</keyword>
<dbReference type="EMBL" id="ACZV01000004">
    <property type="protein sequence ID" value="EEX94334.1"/>
    <property type="molecule type" value="Genomic_DNA"/>
</dbReference>
<organism evidence="5 6">
    <name type="scientific">Vibrio orientalis CIP 102891 = ATCC 33934</name>
    <dbReference type="NCBI Taxonomy" id="675816"/>
    <lineage>
        <taxon>Bacteria</taxon>
        <taxon>Pseudomonadati</taxon>
        <taxon>Pseudomonadota</taxon>
        <taxon>Gammaproteobacteria</taxon>
        <taxon>Vibrionales</taxon>
        <taxon>Vibrionaceae</taxon>
        <taxon>Vibrio</taxon>
        <taxon>Vibrio oreintalis group</taxon>
    </lineage>
</organism>
<gene>
    <name evidence="4" type="ORF">VIA_001492</name>
    <name evidence="5" type="ORF">VIOR3934_19885</name>
</gene>
<dbReference type="Proteomes" id="UP000003515">
    <property type="component" value="Unassembled WGS sequence"/>
</dbReference>
<evidence type="ECO:0000256" key="1">
    <source>
        <dbReference type="ARBA" id="ARBA00009766"/>
    </source>
</evidence>
<accession>C9QFY9</accession>
<reference evidence="5" key="2">
    <citation type="submission" date="2011-08" db="EMBL/GenBank/DDBJ databases">
        <authorList>
            <person name="Hoffman M."/>
            <person name="Strain E.A."/>
            <person name="Brown E."/>
            <person name="Allard M.W."/>
        </authorList>
    </citation>
    <scope>NUCLEOTIDE SEQUENCE</scope>
    <source>
        <strain evidence="5">CIP 102891</strain>
    </source>
</reference>
<evidence type="ECO:0000256" key="3">
    <source>
        <dbReference type="SAM" id="SignalP"/>
    </source>
</evidence>
<proteinExistence type="inferred from homology"/>
<name>C9QFY9_VIBOR</name>
<dbReference type="Proteomes" id="UP000002817">
    <property type="component" value="Unassembled WGS sequence"/>
</dbReference>
<dbReference type="eggNOG" id="ENOG5030IQ1">
    <property type="taxonomic scope" value="Bacteria"/>
</dbReference>
<feature type="chain" id="PRO_5002999408" evidence="3">
    <location>
        <begin position="25"/>
        <end position="210"/>
    </location>
</feature>
<feature type="signal peptide" evidence="3">
    <location>
        <begin position="1"/>
        <end position="24"/>
    </location>
</feature>
<reference evidence="4 7" key="1">
    <citation type="submission" date="2009-10" db="EMBL/GenBank/DDBJ databases">
        <authorList>
            <consortium name="Los Alamos National Laboratory (LANL)"/>
            <consortium name="National Microbial Pathogen Data Resource (NMPDR)"/>
            <person name="Munk A.C."/>
            <person name="Chertkov O."/>
            <person name="Tapia R."/>
            <person name="Green L."/>
            <person name="Rogers Y."/>
            <person name="Detter J.C."/>
            <person name="Bruce D."/>
            <person name="Brettin T.S."/>
            <person name="Colwell R.R."/>
            <person name="Huq A."/>
            <person name="Grim C.J."/>
            <person name="Hasan N.A."/>
            <person name="Bartels D."/>
            <person name="Vonstein V."/>
        </authorList>
    </citation>
    <scope>NUCLEOTIDE SEQUENCE [LARGE SCALE GENOMIC DNA]</scope>
    <source>
        <strain evidence="4 7">CIP 102891</strain>
    </source>
</reference>
<dbReference type="OrthoDB" id="5877699at2"/>
<dbReference type="EMBL" id="AFWH01000001">
    <property type="protein sequence ID" value="EGU54122.1"/>
    <property type="molecule type" value="Genomic_DNA"/>
</dbReference>
<evidence type="ECO:0000313" key="4">
    <source>
        <dbReference type="EMBL" id="EEX94334.1"/>
    </source>
</evidence>
<dbReference type="PATRIC" id="fig|675816.5.peg.203"/>
<dbReference type="STRING" id="675816.VIA_001492"/>
<dbReference type="InterPro" id="IPR009742">
    <property type="entry name" value="Curlin_rpt"/>
</dbReference>
<comment type="caution">
    <text evidence="5">The sequence shown here is derived from an EMBL/GenBank/DDBJ whole genome shotgun (WGS) entry which is preliminary data.</text>
</comment>
<keyword evidence="2 3" id="KW-0732">Signal</keyword>
<protein>
    <submittedName>
        <fullName evidence="4">Minor curlin subunit CsgB</fullName>
    </submittedName>
    <submittedName>
        <fullName evidence="5">Minor curlin subunit, nucleator CsgB</fullName>
    </submittedName>
</protein>